<comment type="function">
    <text evidence="5 7">Catalyzes the condensation of formaldehyde with tetrahydromethanopterin (H(4)MPT) to 5,10-methylenetetrahydromethanopterin.</text>
</comment>
<feature type="binding site" evidence="7">
    <location>
        <position position="81"/>
    </location>
    <ligand>
        <name>substrate</name>
    </ligand>
</feature>
<dbReference type="HAMAP" id="MF_01268">
    <property type="entry name" value="Fae_Hps"/>
    <property type="match status" value="1"/>
</dbReference>
<keyword evidence="3 7" id="KW-0119">Carbohydrate metabolism</keyword>
<evidence type="ECO:0000256" key="2">
    <source>
        <dbReference type="ARBA" id="ARBA00023268"/>
    </source>
</evidence>
<dbReference type="Gene3D" id="3.20.20.70">
    <property type="entry name" value="Aldolase class I"/>
    <property type="match status" value="1"/>
</dbReference>
<dbReference type="PANTHER" id="PTHR35039">
    <property type="entry name" value="3-KETO-L-GULONATE-6-PHOSPHATE DECARBOXYLASE SGBH-RELATED"/>
    <property type="match status" value="1"/>
</dbReference>
<dbReference type="Gene3D" id="3.30.230.60">
    <property type="entry name" value="Formaldehyde-activating enzyme"/>
    <property type="match status" value="1"/>
</dbReference>
<dbReference type="Pfam" id="PF00215">
    <property type="entry name" value="OMPdecase"/>
    <property type="match status" value="1"/>
</dbReference>
<feature type="binding site" evidence="7">
    <location>
        <position position="32"/>
    </location>
    <ligand>
        <name>substrate</name>
    </ligand>
</feature>
<feature type="active site" description="Proton donor" evidence="7">
    <location>
        <position position="30"/>
    </location>
</feature>
<dbReference type="UniPathway" id="UPA00293"/>
<dbReference type="GO" id="GO:0019854">
    <property type="term" value="P:L-ascorbic acid catabolic process"/>
    <property type="evidence" value="ECO:0007669"/>
    <property type="project" value="TreeGrafter"/>
</dbReference>
<dbReference type="PATRIC" id="fig|1685127.3.peg.199"/>
<evidence type="ECO:0000256" key="6">
    <source>
        <dbReference type="ARBA" id="ARBA00061519"/>
    </source>
</evidence>
<evidence type="ECO:0000313" key="10">
    <source>
        <dbReference type="Proteomes" id="UP000037210"/>
    </source>
</evidence>
<dbReference type="Pfam" id="PF08714">
    <property type="entry name" value="Fae"/>
    <property type="match status" value="1"/>
</dbReference>
<feature type="binding site" evidence="7">
    <location>
        <position position="79"/>
    </location>
    <ligand>
        <name>substrate</name>
    </ligand>
</feature>
<dbReference type="InterPro" id="IPR014826">
    <property type="entry name" value="HCHO-activating_enzyme"/>
</dbReference>
<dbReference type="InterPro" id="IPR041710">
    <property type="entry name" value="HPS/KGPDC"/>
</dbReference>
<dbReference type="SUPFAM" id="SSF54211">
    <property type="entry name" value="Ribosomal protein S5 domain 2-like"/>
    <property type="match status" value="1"/>
</dbReference>
<dbReference type="CDD" id="cd04726">
    <property type="entry name" value="KGPDC_HPS"/>
    <property type="match status" value="1"/>
</dbReference>
<dbReference type="NCBIfam" id="NF009833">
    <property type="entry name" value="PRK13307.1"/>
    <property type="match status" value="1"/>
</dbReference>
<evidence type="ECO:0000256" key="7">
    <source>
        <dbReference type="HAMAP-Rule" id="MF_01268"/>
    </source>
</evidence>
<dbReference type="PANTHER" id="PTHR35039:SF3">
    <property type="entry name" value="3-KETO-L-GULONATE-6-PHOSPHATE DECARBOXYLASE SGBH-RELATED"/>
    <property type="match status" value="1"/>
</dbReference>
<comment type="similarity">
    <text evidence="7">In the C-terminal section; belongs to the HPS/KGPDC family. HPS subfamily.</text>
</comment>
<dbReference type="Proteomes" id="UP000037210">
    <property type="component" value="Unassembled WGS sequence"/>
</dbReference>
<proteinExistence type="inferred from homology"/>
<dbReference type="GO" id="GO:0016836">
    <property type="term" value="F:hydro-lyase activity"/>
    <property type="evidence" value="ECO:0007669"/>
    <property type="project" value="UniProtKB-UniRule"/>
</dbReference>
<organism evidence="9 10">
    <name type="scientific">miscellaneous Crenarchaeota group-15 archaeon DG-45</name>
    <dbReference type="NCBI Taxonomy" id="1685127"/>
    <lineage>
        <taxon>Archaea</taxon>
        <taxon>Candidatus Bathyarchaeota</taxon>
        <taxon>MCG-15</taxon>
    </lineage>
</organism>
<dbReference type="GO" id="GO:0043801">
    <property type="term" value="F:hexulose-6-phosphate synthase activity"/>
    <property type="evidence" value="ECO:0007669"/>
    <property type="project" value="UniProtKB-UniRule"/>
</dbReference>
<comment type="catalytic activity">
    <reaction evidence="7">
        <text>D-ribulose 5-phosphate + formaldehyde = D-arabino-hex-3-ulose 6-phosphate</text>
        <dbReference type="Rhea" id="RHEA:25201"/>
        <dbReference type="ChEBI" id="CHEBI:16842"/>
        <dbReference type="ChEBI" id="CHEBI:58121"/>
        <dbReference type="ChEBI" id="CHEBI:58542"/>
        <dbReference type="EC" id="4.1.2.43"/>
    </reaction>
</comment>
<feature type="region of interest" description="Formaldehyde-activating enzyme" evidence="7">
    <location>
        <begin position="1"/>
        <end position="174"/>
    </location>
</feature>
<dbReference type="InterPro" id="IPR013785">
    <property type="entry name" value="Aldolase_TIM"/>
</dbReference>
<dbReference type="GO" id="GO:0004590">
    <property type="term" value="F:orotidine-5'-phosphate decarboxylase activity"/>
    <property type="evidence" value="ECO:0007669"/>
    <property type="project" value="InterPro"/>
</dbReference>
<evidence type="ECO:0000313" key="9">
    <source>
        <dbReference type="EMBL" id="KON29339.1"/>
    </source>
</evidence>
<evidence type="ECO:0000256" key="1">
    <source>
        <dbReference type="ARBA" id="ARBA00023239"/>
    </source>
</evidence>
<evidence type="ECO:0000256" key="4">
    <source>
        <dbReference type="ARBA" id="ARBA00052457"/>
    </source>
</evidence>
<sequence length="407" mass="44500">MDRFRERSASPGGAFFIGEALVGEGDEVAHIDLLVGDKAGPVGAAFAHSLSSLSAGHTPLLAVIRPNLPPKPFTVIVPKVTVRNMEEAARIFGPAQSAVAKAVADAVEDGIIPREIVDDWVVVVSVFIHPKAEDERRIYHYNYGATKLALSRALQGYPSLDKVMYDKDRARHPLVGFRAPRLWRPPYLQIALDLPNVDAVKRVIAAIPSSDSILLEAGTPLIKRYGVRVIRDLREAARDSFIIADLKTMDVGKVEVDIAFDETADAVCAAGAASTATLDDFIYEARRLGIYSFVDLMEVDDPVAKLRRLEQLPDGVILHRAIDVEERGGEPRWSYIGEIREAFAGRKLLIAVAGGVHPGTARLALDAGADILIVGRYITQSRDVERAVREFLPYLGGDTDLFRVHVE</sequence>
<dbReference type="InterPro" id="IPR011060">
    <property type="entry name" value="RibuloseP-bd_barrel"/>
</dbReference>
<dbReference type="NCBIfam" id="TIGR03126">
    <property type="entry name" value="one_C_fae"/>
    <property type="match status" value="1"/>
</dbReference>
<gene>
    <name evidence="7" type="primary">fae-hps</name>
    <name evidence="9" type="ORF">AC482_06745</name>
</gene>
<comment type="similarity">
    <text evidence="7">In the N-terminal section; belongs to the formaldehyde-activating enzyme family.</text>
</comment>
<feature type="binding site" evidence="7">
    <location>
        <position position="96"/>
    </location>
    <ligand>
        <name>substrate</name>
    </ligand>
</feature>
<evidence type="ECO:0000256" key="5">
    <source>
        <dbReference type="ARBA" id="ARBA00056998"/>
    </source>
</evidence>
<accession>A0A0M0BLP6</accession>
<keyword evidence="2 7" id="KW-0511">Multifunctional enzyme</keyword>
<feature type="region of interest" description="3-hexulose-6-phosphate synthase" evidence="7">
    <location>
        <begin position="175"/>
        <end position="407"/>
    </location>
</feature>
<dbReference type="EMBL" id="LFWZ01000068">
    <property type="protein sequence ID" value="KON29339.1"/>
    <property type="molecule type" value="Genomic_DNA"/>
</dbReference>
<evidence type="ECO:0000259" key="8">
    <source>
        <dbReference type="SMART" id="SM00934"/>
    </source>
</evidence>
<comment type="function">
    <text evidence="7">Catalyzes the reversible formation of ribulose-5-phosphate and formaldehyde from 3-hexulose-6-phosphate.</text>
</comment>
<feature type="binding site" evidence="7">
    <location>
        <position position="61"/>
    </location>
    <ligand>
        <name>substrate</name>
    </ligand>
</feature>
<dbReference type="InterPro" id="IPR001754">
    <property type="entry name" value="OMPdeCOase_dom"/>
</dbReference>
<dbReference type="SUPFAM" id="SSF51366">
    <property type="entry name" value="Ribulose-phoshate binding barrel"/>
    <property type="match status" value="1"/>
</dbReference>
<comment type="pathway">
    <text evidence="7">Carbohydrate biosynthesis; D-ribose 5-phosphate biosynthesis.</text>
</comment>
<protein>
    <recommendedName>
        <fullName evidence="7">Bifunctional enzyme Fae/Hps</fullName>
    </recommendedName>
    <domain>
        <recommendedName>
            <fullName evidence="7">5,6,7,8-tetrahydromethanopterin hydro-lyase</fullName>
            <ecNumber evidence="7">4.2.1.147</ecNumber>
        </recommendedName>
        <alternativeName>
            <fullName evidence="7">Formaldehyde-activating enzyme</fullName>
            <shortName evidence="7">Fae</shortName>
        </alternativeName>
    </domain>
    <domain>
        <recommendedName>
            <fullName evidence="7">3-hexulose-6-phosphate synthase</fullName>
            <shortName evidence="7">HPS</shortName>
            <ecNumber evidence="7">4.1.2.43</ecNumber>
        </recommendedName>
        <alternativeName>
            <fullName evidence="7">D-arabino-3-hexulose-6-phosphate formaldehyde lyase</fullName>
        </alternativeName>
    </domain>
</protein>
<dbReference type="InterPro" id="IPR037075">
    <property type="entry name" value="HCHO-activating_enzyme_sf"/>
</dbReference>
<dbReference type="EC" id="4.1.2.43" evidence="7"/>
<name>A0A0M0BLP6_9ARCH</name>
<dbReference type="EC" id="4.2.1.147" evidence="7"/>
<dbReference type="FunFam" id="3.30.230.60:FF:000001">
    <property type="entry name" value="5,6,7,8-tetrahydromethanopterin hydro-lyase"/>
    <property type="match status" value="1"/>
</dbReference>
<dbReference type="InterPro" id="IPR020568">
    <property type="entry name" value="Ribosomal_Su5_D2-typ_SF"/>
</dbReference>
<dbReference type="AlphaFoldDB" id="A0A0M0BLP6"/>
<keyword evidence="1 7" id="KW-0456">Lyase</keyword>
<dbReference type="GO" id="GO:0033982">
    <property type="term" value="F:3-dehydro-L-gulonate-6-phosphate decarboxylase activity"/>
    <property type="evidence" value="ECO:0007669"/>
    <property type="project" value="TreeGrafter"/>
</dbReference>
<dbReference type="GO" id="GO:0016051">
    <property type="term" value="P:carbohydrate biosynthetic process"/>
    <property type="evidence" value="ECO:0007669"/>
    <property type="project" value="UniProtKB-UniRule"/>
</dbReference>
<dbReference type="GO" id="GO:0016840">
    <property type="term" value="F:carbon-nitrogen lyase activity"/>
    <property type="evidence" value="ECO:0007669"/>
    <property type="project" value="InterPro"/>
</dbReference>
<comment type="catalytic activity">
    <reaction evidence="4 7">
        <text>5,6,7,8-tetrahydromethanopterin + formaldehyde = 5,10-methylenetetrahydromethanopterin + H2O</text>
        <dbReference type="Rhea" id="RHEA:24678"/>
        <dbReference type="ChEBI" id="CHEBI:15377"/>
        <dbReference type="ChEBI" id="CHEBI:16842"/>
        <dbReference type="ChEBI" id="CHEBI:57818"/>
        <dbReference type="ChEBI" id="CHEBI:58103"/>
        <dbReference type="EC" id="4.2.1.147"/>
    </reaction>
</comment>
<dbReference type="GO" id="GO:0006207">
    <property type="term" value="P:'de novo' pyrimidine nucleobase biosynthetic process"/>
    <property type="evidence" value="ECO:0007669"/>
    <property type="project" value="InterPro"/>
</dbReference>
<dbReference type="InterPro" id="IPR020868">
    <property type="entry name" value="Fae/Hps"/>
</dbReference>
<comment type="similarity">
    <text evidence="6">Belongs to the formaldehyde-activating enzyme family.</text>
</comment>
<feature type="domain" description="Orotidine 5'-phosphate decarboxylase" evidence="8">
    <location>
        <begin position="187"/>
        <end position="391"/>
    </location>
</feature>
<dbReference type="SMART" id="SM00934">
    <property type="entry name" value="OMPdecase"/>
    <property type="match status" value="1"/>
</dbReference>
<reference evidence="9 10" key="1">
    <citation type="submission" date="2015-06" db="EMBL/GenBank/DDBJ databases">
        <title>New insights into the roles of widespread benthic archaea in carbon and nitrogen cycling.</title>
        <authorList>
            <person name="Lazar C.S."/>
            <person name="Baker B.J."/>
            <person name="Seitz K.W."/>
            <person name="Hyde A.S."/>
            <person name="Dick G.J."/>
            <person name="Hinrichs K.-U."/>
            <person name="Teske A.P."/>
        </authorList>
    </citation>
    <scope>NUCLEOTIDE SEQUENCE [LARGE SCALE GENOMIC DNA]</scope>
    <source>
        <strain evidence="9">DG-45</strain>
    </source>
</reference>
<comment type="caution">
    <text evidence="9">The sequence shown here is derived from an EMBL/GenBank/DDBJ whole genome shotgun (WGS) entry which is preliminary data.</text>
</comment>
<evidence type="ECO:0000256" key="3">
    <source>
        <dbReference type="ARBA" id="ARBA00023277"/>
    </source>
</evidence>